<dbReference type="VEuPathDB" id="FungiDB:CCM_02246"/>
<name>A0A2H4SC34_CORMI</name>
<dbReference type="EMBL" id="CP023323">
    <property type="protein sequence ID" value="ATY60646.1"/>
    <property type="molecule type" value="Genomic_DNA"/>
</dbReference>
<sequence>MKPRLAYDDKAWERGTIIYKRWYEYLGENEPFNAVGRFLATHFYPREWCEFDIFALGGFNICFRMGFTDKTTTILRFPFPGIVMFPEEKIHNEVRAMQFILEQTQKPHKIPVPVPSISRWGQKKESPANLGPFVIMECIEHKQSICRLFENPESDPTVRSTLNLNLNTVRLGGLYKKLAKIVLSLSILTLNKIGSIELDPNNSKWEVLNRPLSYSMNEVVQLGTVPRSKIPNSTYSEASSYFDALAELQLSHLFSQRNDAVDSEDDCRRKFVARLLFRKLIRDEKLREKWLRHETGPFPIWCDDFRPENVLVDEAENIIGVVDWEFTYTAPVEFTHAPPWWLLLEKPEYWPMGLDDWCIQYDERLDTFLQAMNDCEDEAIRAGQLEETQRLSGPMRDSWRSGNFWIMYAARNNFAFDSIYWHKIDQRFFGPAQSIDADDVWKERLHLLTPKEKDYIDECVKRKFKEMDTRDLAWDPDEYTRAYDSEWVGGMNE</sequence>
<reference evidence="1 2" key="1">
    <citation type="journal article" date="2017" name="BMC Genomics">
        <title>Chromosome level assembly and secondary metabolite potential of the parasitic fungus Cordyceps militaris.</title>
        <authorList>
            <person name="Kramer G.J."/>
            <person name="Nodwell J.R."/>
        </authorList>
    </citation>
    <scope>NUCLEOTIDE SEQUENCE [LARGE SCALE GENOMIC DNA]</scope>
    <source>
        <strain evidence="1 2">ATCC 34164</strain>
    </source>
</reference>
<gene>
    <name evidence="1" type="ORF">A9K55_006664</name>
</gene>
<dbReference type="SUPFAM" id="SSF56112">
    <property type="entry name" value="Protein kinase-like (PK-like)"/>
    <property type="match status" value="1"/>
</dbReference>
<dbReference type="Proteomes" id="UP000323067">
    <property type="component" value="Chromosome vi"/>
</dbReference>
<dbReference type="PANTHER" id="PTHR21310">
    <property type="entry name" value="AMINOGLYCOSIDE PHOSPHOTRANSFERASE-RELATED-RELATED"/>
    <property type="match status" value="1"/>
</dbReference>
<dbReference type="AlphaFoldDB" id="A0A2H4SC34"/>
<evidence type="ECO:0000313" key="2">
    <source>
        <dbReference type="Proteomes" id="UP000323067"/>
    </source>
</evidence>
<accession>A0A2H4SC34</accession>
<dbReference type="InterPro" id="IPR051678">
    <property type="entry name" value="AGP_Transferase"/>
</dbReference>
<keyword evidence="1" id="KW-0808">Transferase</keyword>
<dbReference type="InterPro" id="IPR011009">
    <property type="entry name" value="Kinase-like_dom_sf"/>
</dbReference>
<organism evidence="1 2">
    <name type="scientific">Cordyceps militaris</name>
    <name type="common">Caterpillar fungus</name>
    <name type="synonym">Clavaria militaris</name>
    <dbReference type="NCBI Taxonomy" id="73501"/>
    <lineage>
        <taxon>Eukaryota</taxon>
        <taxon>Fungi</taxon>
        <taxon>Dikarya</taxon>
        <taxon>Ascomycota</taxon>
        <taxon>Pezizomycotina</taxon>
        <taxon>Sordariomycetes</taxon>
        <taxon>Hypocreomycetidae</taxon>
        <taxon>Hypocreales</taxon>
        <taxon>Cordycipitaceae</taxon>
        <taxon>Cordyceps</taxon>
    </lineage>
</organism>
<dbReference type="GO" id="GO:0016740">
    <property type="term" value="F:transferase activity"/>
    <property type="evidence" value="ECO:0007669"/>
    <property type="project" value="UniProtKB-KW"/>
</dbReference>
<dbReference type="PANTHER" id="PTHR21310:SF37">
    <property type="entry name" value="AMINOGLYCOSIDE PHOSPHOTRANSFERASE DOMAIN-CONTAINING PROTEIN"/>
    <property type="match status" value="1"/>
</dbReference>
<dbReference type="VEuPathDB" id="FungiDB:A9K55_006664"/>
<protein>
    <submittedName>
        <fullName evidence="1">Aminoglycoside phosphotransferase</fullName>
    </submittedName>
</protein>
<dbReference type="OrthoDB" id="5412996at2759"/>
<proteinExistence type="predicted"/>
<evidence type="ECO:0000313" key="1">
    <source>
        <dbReference type="EMBL" id="ATY60646.1"/>
    </source>
</evidence>